<feature type="transmembrane region" description="Helical" evidence="1">
    <location>
        <begin position="753"/>
        <end position="775"/>
    </location>
</feature>
<dbReference type="RefSeq" id="XP_067069249.1">
    <property type="nucleotide sequence ID" value="XM_067211134.1"/>
</dbReference>
<evidence type="ECO:0000313" key="2">
    <source>
        <dbReference type="EMBL" id="OII77403.1"/>
    </source>
</evidence>
<feature type="transmembrane region" description="Helical" evidence="1">
    <location>
        <begin position="787"/>
        <end position="813"/>
    </location>
</feature>
<keyword evidence="3" id="KW-1185">Reference proteome</keyword>
<keyword evidence="1" id="KW-1133">Transmembrane helix</keyword>
<protein>
    <recommendedName>
        <fullName evidence="4">Transmembrane protein</fullName>
    </recommendedName>
</protein>
<dbReference type="Proteomes" id="UP000186804">
    <property type="component" value="Unassembled WGS sequence"/>
</dbReference>
<gene>
    <name evidence="2" type="ORF">cand_008940</name>
</gene>
<accession>A0A1J4MVF8</accession>
<keyword evidence="1" id="KW-0812">Transmembrane</keyword>
<feature type="transmembrane region" description="Helical" evidence="1">
    <location>
        <begin position="1004"/>
        <end position="1022"/>
    </location>
</feature>
<sequence>MEEYLNKHYREYFRGKKSRLKSIGNCYYQTEDQKTISHEELFKIYWDSFSKYEAPFQALLSATSKAPPGIKKFRGYHKKRSIKALCLAQSSAFAGNYSREFKLKTMKRRSIENIESRMRNIQYFYPKQVCICRKFNETSVKYSHTLQVSNESQNTNISNCINSWGKSAENFLESDNTTSLFTKIVSKPLSYNHINCEAPKWERSENSRNLMTNNPNLTTIMESHCETEELEDKLYFNKITANKLCETLNDNSESACSFDHSTNISDLQSHLSLSIQDTSIPYKPIDYSAATILPLESSSHSILYSDSNCNSDQLANYNLKKVEQQIHMQLSLHDRTNSSNENFSNDLNSVKRIPFVFPPIKNKLLSKQVLPSLNYEVSTSIFDKFWEETQDNKTMIEQLKPEIAIKKCEANSDDQYNQTLDNPIPFKSDLVSARWNRRIRTTIPYLQNKGMDKQVWSPVNNPFENFLNTENKYTRVNLDIEGVSRNPIIVNNPEICEVPPSLLHFKQESSDILDNSVKLRINEKSKDIEPLLIQPNTDQYDNKHKLKSHIITPLDPLNLQGLIKEDNHEEVKNIDTVKIITDLDIPYKRDNNETEYNYFETPEDTQIAAENICYKEILPVKADISQESSNIRITIDYSSEESTLGAQENSPKILGAEPNLIMDPGNNCNKDIISRNCMTNLRNFGKFNSALLVSKYIDSLDKLECIHCIICENNIGGFDMESNSKHHGDTSVWKLSRYFIKKIEERWRNRKRIYISQFLISLIFLLFSIILLPLITYSNFYLSNSLIFVVYIIAIPLCVFGGLFGAFLGFYFLDNLKDFKGLAYSVKIDLINEIKRIKNELYENDISEENLDCELSSIPIEDVYYPSLPNEILDHIFESLFNYFNDEQSLFGGNTTKISDITSKILQIEKDNINIFLYTGTSIYLFNIIINITLWILDTNYNYSLLLFGSICFILVSVISWLIILYKILWKGSKFHIGLPLFSVVFRSLLLSPKSCAEALKLRVQLILSVILIFTCGSIDHIKRKKGKKFNILNIPLQHIKGILAMNRQPLQKINRYILTRLRLRLNKFDSKFLNSNNIVLSSIFTSSLWPFTYISFSSSDILITSFNFSNCRTTQKDLSKENYILSVPLNAMSVQCVVASSSASELLEYFNPNESNIDFENNLLYFLNNPLFGTSPKVYEDNFASIVSTVRNLAINYTEDGLTGDNSLESYFEKAKRGEYVYLVYCNFPIEYCFWHQVQNIFSPCTADEYVTVAFILYNIEDVLVLYRHIS</sequence>
<evidence type="ECO:0000313" key="3">
    <source>
        <dbReference type="Proteomes" id="UP000186804"/>
    </source>
</evidence>
<dbReference type="OrthoDB" id="10299626at2759"/>
<feature type="transmembrane region" description="Helical" evidence="1">
    <location>
        <begin position="943"/>
        <end position="963"/>
    </location>
</feature>
<evidence type="ECO:0008006" key="4">
    <source>
        <dbReference type="Google" id="ProtNLM"/>
    </source>
</evidence>
<name>A0A1J4MVF8_9CRYT</name>
<reference evidence="2 3" key="1">
    <citation type="submission" date="2016-10" db="EMBL/GenBank/DDBJ databases">
        <title>Reductive evolution of mitochondrial metabolism and differential evolution of invasion-related proteins in Cryptosporidium.</title>
        <authorList>
            <person name="Liu S."/>
            <person name="Roellig D.M."/>
            <person name="Guo Y."/>
            <person name="Li N."/>
            <person name="Frace M.A."/>
            <person name="Tang K."/>
            <person name="Zhang L."/>
            <person name="Feng Y."/>
            <person name="Xiao L."/>
        </authorList>
    </citation>
    <scope>NUCLEOTIDE SEQUENCE [LARGE SCALE GENOMIC DNA]</scope>
    <source>
        <strain evidence="2">30847</strain>
    </source>
</reference>
<keyword evidence="1" id="KW-0472">Membrane</keyword>
<evidence type="ECO:0000256" key="1">
    <source>
        <dbReference type="SAM" id="Phobius"/>
    </source>
</evidence>
<comment type="caution">
    <text evidence="2">The sequence shown here is derived from an EMBL/GenBank/DDBJ whole genome shotgun (WGS) entry which is preliminary data.</text>
</comment>
<dbReference type="AlphaFoldDB" id="A0A1J4MVF8"/>
<feature type="transmembrane region" description="Helical" evidence="1">
    <location>
        <begin position="915"/>
        <end position="937"/>
    </location>
</feature>
<dbReference type="EMBL" id="LRBS01000037">
    <property type="protein sequence ID" value="OII77403.1"/>
    <property type="molecule type" value="Genomic_DNA"/>
</dbReference>
<organism evidence="2 3">
    <name type="scientific">Cryptosporidium andersoni</name>
    <dbReference type="NCBI Taxonomy" id="117008"/>
    <lineage>
        <taxon>Eukaryota</taxon>
        <taxon>Sar</taxon>
        <taxon>Alveolata</taxon>
        <taxon>Apicomplexa</taxon>
        <taxon>Conoidasida</taxon>
        <taxon>Coccidia</taxon>
        <taxon>Eucoccidiorida</taxon>
        <taxon>Eimeriorina</taxon>
        <taxon>Cryptosporidiidae</taxon>
        <taxon>Cryptosporidium</taxon>
    </lineage>
</organism>
<dbReference type="GeneID" id="92365079"/>
<dbReference type="VEuPathDB" id="CryptoDB:cand_008940"/>
<proteinExistence type="predicted"/>